<organism evidence="2 3">
    <name type="scientific">Pilimelia terevasa</name>
    <dbReference type="NCBI Taxonomy" id="53372"/>
    <lineage>
        <taxon>Bacteria</taxon>
        <taxon>Bacillati</taxon>
        <taxon>Actinomycetota</taxon>
        <taxon>Actinomycetes</taxon>
        <taxon>Micromonosporales</taxon>
        <taxon>Micromonosporaceae</taxon>
        <taxon>Pilimelia</taxon>
    </lineage>
</organism>
<dbReference type="SUPFAM" id="SSF53448">
    <property type="entry name" value="Nucleotide-diphospho-sugar transferases"/>
    <property type="match status" value="1"/>
</dbReference>
<evidence type="ECO:0000313" key="2">
    <source>
        <dbReference type="EMBL" id="GGK16280.1"/>
    </source>
</evidence>
<evidence type="ECO:0000259" key="1">
    <source>
        <dbReference type="Pfam" id="PF00535"/>
    </source>
</evidence>
<evidence type="ECO:0000313" key="3">
    <source>
        <dbReference type="Proteomes" id="UP000662200"/>
    </source>
</evidence>
<dbReference type="CDD" id="cd00761">
    <property type="entry name" value="Glyco_tranf_GTA_type"/>
    <property type="match status" value="1"/>
</dbReference>
<dbReference type="PANTHER" id="PTHR43685:SF2">
    <property type="entry name" value="GLYCOSYLTRANSFERASE 2-LIKE DOMAIN-CONTAINING PROTEIN"/>
    <property type="match status" value="1"/>
</dbReference>
<dbReference type="Proteomes" id="UP000662200">
    <property type="component" value="Unassembled WGS sequence"/>
</dbReference>
<dbReference type="Pfam" id="PF00535">
    <property type="entry name" value="Glycos_transf_2"/>
    <property type="match status" value="1"/>
</dbReference>
<dbReference type="InterPro" id="IPR001173">
    <property type="entry name" value="Glyco_trans_2-like"/>
</dbReference>
<sequence length="305" mass="32611">MSAVDAAIVIPCRNATAVIGRQLRALSRQVTDRSWTVVVVDDGSHDDLAAVVDAHRHVLPQILYLRRDRGGGTGSARNVGARATDTTALLFLDADDEVAEDYVDAMLRALDASPLVCARIDYTRLNSQRVLGRLPNGHAGRTPAESDFLPFIPGGLMGMSRALFDELGGMSEELPALADVDMSWRAQLAGHAVALAETTVAVEMRSTALGQLRRGRFQGRDVVELYDRFADSGAPRHAVLSHVAGWLRLVARLPAAALPGCRTKVSWELGWLVGVAAGLSARRRTVTGARGKAWASCEGVDGRAG</sequence>
<gene>
    <name evidence="2" type="ORF">GCM10010124_06090</name>
</gene>
<name>A0A8J3BEW9_9ACTN</name>
<reference evidence="2" key="2">
    <citation type="submission" date="2020-09" db="EMBL/GenBank/DDBJ databases">
        <authorList>
            <person name="Sun Q."/>
            <person name="Ohkuma M."/>
        </authorList>
    </citation>
    <scope>NUCLEOTIDE SEQUENCE</scope>
    <source>
        <strain evidence="2">JCM 3091</strain>
    </source>
</reference>
<dbReference type="InterPro" id="IPR050834">
    <property type="entry name" value="Glycosyltransf_2"/>
</dbReference>
<comment type="caution">
    <text evidence="2">The sequence shown here is derived from an EMBL/GenBank/DDBJ whole genome shotgun (WGS) entry which is preliminary data.</text>
</comment>
<keyword evidence="3" id="KW-1185">Reference proteome</keyword>
<protein>
    <recommendedName>
        <fullName evidence="1">Glycosyltransferase 2-like domain-containing protein</fullName>
    </recommendedName>
</protein>
<dbReference type="AlphaFoldDB" id="A0A8J3BEW9"/>
<proteinExistence type="predicted"/>
<dbReference type="InterPro" id="IPR029044">
    <property type="entry name" value="Nucleotide-diphossugar_trans"/>
</dbReference>
<accession>A0A8J3BEW9</accession>
<dbReference type="EMBL" id="BMQC01000002">
    <property type="protein sequence ID" value="GGK16280.1"/>
    <property type="molecule type" value="Genomic_DNA"/>
</dbReference>
<dbReference type="PANTHER" id="PTHR43685">
    <property type="entry name" value="GLYCOSYLTRANSFERASE"/>
    <property type="match status" value="1"/>
</dbReference>
<reference evidence="2" key="1">
    <citation type="journal article" date="2014" name="Int. J. Syst. Evol. Microbiol.">
        <title>Complete genome sequence of Corynebacterium casei LMG S-19264T (=DSM 44701T), isolated from a smear-ripened cheese.</title>
        <authorList>
            <consortium name="US DOE Joint Genome Institute (JGI-PGF)"/>
            <person name="Walter F."/>
            <person name="Albersmeier A."/>
            <person name="Kalinowski J."/>
            <person name="Ruckert C."/>
        </authorList>
    </citation>
    <scope>NUCLEOTIDE SEQUENCE</scope>
    <source>
        <strain evidence="2">JCM 3091</strain>
    </source>
</reference>
<feature type="domain" description="Glycosyltransferase 2-like" evidence="1">
    <location>
        <begin position="8"/>
        <end position="167"/>
    </location>
</feature>
<dbReference type="Gene3D" id="3.90.550.10">
    <property type="entry name" value="Spore Coat Polysaccharide Biosynthesis Protein SpsA, Chain A"/>
    <property type="match status" value="1"/>
</dbReference>